<feature type="compositionally biased region" description="Basic residues" evidence="1">
    <location>
        <begin position="294"/>
        <end position="304"/>
    </location>
</feature>
<dbReference type="Proteomes" id="UP000410492">
    <property type="component" value="Unassembled WGS sequence"/>
</dbReference>
<evidence type="ECO:0000256" key="1">
    <source>
        <dbReference type="SAM" id="MobiDB-lite"/>
    </source>
</evidence>
<protein>
    <submittedName>
        <fullName evidence="2">Uncharacterized protein</fullName>
    </submittedName>
</protein>
<feature type="region of interest" description="Disordered" evidence="1">
    <location>
        <begin position="234"/>
        <end position="304"/>
    </location>
</feature>
<feature type="compositionally biased region" description="Low complexity" evidence="1">
    <location>
        <begin position="33"/>
        <end position="44"/>
    </location>
</feature>
<feature type="region of interest" description="Disordered" evidence="1">
    <location>
        <begin position="25"/>
        <end position="58"/>
    </location>
</feature>
<organism evidence="2 3">
    <name type="scientific">Callosobruchus maculatus</name>
    <name type="common">Southern cowpea weevil</name>
    <name type="synonym">Pulse bruchid</name>
    <dbReference type="NCBI Taxonomy" id="64391"/>
    <lineage>
        <taxon>Eukaryota</taxon>
        <taxon>Metazoa</taxon>
        <taxon>Ecdysozoa</taxon>
        <taxon>Arthropoda</taxon>
        <taxon>Hexapoda</taxon>
        <taxon>Insecta</taxon>
        <taxon>Pterygota</taxon>
        <taxon>Neoptera</taxon>
        <taxon>Endopterygota</taxon>
        <taxon>Coleoptera</taxon>
        <taxon>Polyphaga</taxon>
        <taxon>Cucujiformia</taxon>
        <taxon>Chrysomeloidea</taxon>
        <taxon>Chrysomelidae</taxon>
        <taxon>Bruchinae</taxon>
        <taxon>Bruchini</taxon>
        <taxon>Callosobruchus</taxon>
    </lineage>
</organism>
<dbReference type="AlphaFoldDB" id="A0A653CZ38"/>
<evidence type="ECO:0000313" key="2">
    <source>
        <dbReference type="EMBL" id="VEN53186.1"/>
    </source>
</evidence>
<dbReference type="EMBL" id="CAACVG010009409">
    <property type="protein sequence ID" value="VEN53186.1"/>
    <property type="molecule type" value="Genomic_DNA"/>
</dbReference>
<dbReference type="OrthoDB" id="6763476at2759"/>
<evidence type="ECO:0000313" key="3">
    <source>
        <dbReference type="Proteomes" id="UP000410492"/>
    </source>
</evidence>
<reference evidence="2 3" key="1">
    <citation type="submission" date="2019-01" db="EMBL/GenBank/DDBJ databases">
        <authorList>
            <person name="Sayadi A."/>
        </authorList>
    </citation>
    <scope>NUCLEOTIDE SEQUENCE [LARGE SCALE GENOMIC DNA]</scope>
</reference>
<accession>A0A653CZ38</accession>
<proteinExistence type="predicted"/>
<sequence>MPNKREKRKAIRDLCELKRKFERLERSLNQQQSDSSSISSSESSIESEDSRPMQNDPQQEAVLSVAANIPVQEPLVTDLQFLGEGPKASLQTGPALHEELVSRWSNYLKEGLSPEVRKDLITKFPIPSNCSTLQPPKLNDEVRSILGTQTQKNDRYMLHLQEQMGASLSAIGSILNLKLLDPNVPLTLDEPKLQTLAEAAQLLANSFHAISVKRRLSRAVKSLPNVRKVAEEIKKPKPSFSQPSTSLGPRDLNSKRPFYKARKKRSPSPPSEHRLTMYRRKDPKTRENQDHRQTQKFRKWRAKK</sequence>
<dbReference type="PANTHER" id="PTHR34239:SF2">
    <property type="entry name" value="TRANSPOSABLE ELEMENT P TRANSPOSASE_THAP9 CONSERVED DOMAIN-CONTAINING PROTEIN"/>
    <property type="match status" value="1"/>
</dbReference>
<gene>
    <name evidence="2" type="ORF">CALMAC_LOCUS13074</name>
</gene>
<feature type="compositionally biased region" description="Basic residues" evidence="1">
    <location>
        <begin position="257"/>
        <end position="266"/>
    </location>
</feature>
<feature type="compositionally biased region" description="Basic and acidic residues" evidence="1">
    <location>
        <begin position="284"/>
        <end position="293"/>
    </location>
</feature>
<dbReference type="PANTHER" id="PTHR34239">
    <property type="entry name" value="APPLE DOMAIN-CONTAINING PROTEIN"/>
    <property type="match status" value="1"/>
</dbReference>
<name>A0A653CZ38_CALMS</name>
<keyword evidence="3" id="KW-1185">Reference proteome</keyword>